<dbReference type="Proteomes" id="UP000285652">
    <property type="component" value="Unassembled WGS sequence"/>
</dbReference>
<sequence length="230" mass="26509">MNAAIIVCSTLTNHVKAAQKKMNTNYPIIELDNSKHSRPEKFWQLAFLAMEQLPEEIDTVLLGMGVCGGASVGWTFPRRTIMPKVDDCITLLMHTDEKFHYNLKEAGHFYLTENRDLMSIDRMEQDLVLKYGERRAKRVMKVWFDAYKSVDIVDTGVYDCYSKEYVERAKRESAIINVPYQYVPGSNIILEKLVSGKWDDQFLIIEKGGVMTEEDFGMTNKESLHTTYVV</sequence>
<feature type="domain" description="DUF1638" evidence="1">
    <location>
        <begin position="32"/>
        <end position="193"/>
    </location>
</feature>
<evidence type="ECO:0000313" key="2">
    <source>
        <dbReference type="EMBL" id="RGW55928.1"/>
    </source>
</evidence>
<dbReference type="Proteomes" id="UP000266376">
    <property type="component" value="Unassembled WGS sequence"/>
</dbReference>
<evidence type="ECO:0000259" key="1">
    <source>
        <dbReference type="Pfam" id="PF07796"/>
    </source>
</evidence>
<evidence type="ECO:0000313" key="7">
    <source>
        <dbReference type="Proteomes" id="UP000285652"/>
    </source>
</evidence>
<accession>A0A395XRU6</accession>
<dbReference type="Pfam" id="PF07796">
    <property type="entry name" value="DUF1638"/>
    <property type="match status" value="1"/>
</dbReference>
<organism evidence="2 5">
    <name type="scientific">Dorea formicigenerans</name>
    <dbReference type="NCBI Taxonomy" id="39486"/>
    <lineage>
        <taxon>Bacteria</taxon>
        <taxon>Bacillati</taxon>
        <taxon>Bacillota</taxon>
        <taxon>Clostridia</taxon>
        <taxon>Lachnospirales</taxon>
        <taxon>Lachnospiraceae</taxon>
        <taxon>Dorea</taxon>
    </lineage>
</organism>
<gene>
    <name evidence="3" type="ORF">DW885_06200</name>
    <name evidence="2" type="ORF">DWV67_00460</name>
    <name evidence="4" type="ORF">DWZ24_07210</name>
</gene>
<dbReference type="AlphaFoldDB" id="A0A395XRU6"/>
<evidence type="ECO:0000313" key="6">
    <source>
        <dbReference type="Proteomes" id="UP000284883"/>
    </source>
</evidence>
<evidence type="ECO:0000313" key="3">
    <source>
        <dbReference type="EMBL" id="RHB40655.1"/>
    </source>
</evidence>
<dbReference type="EMBL" id="QRQQ01000004">
    <property type="protein sequence ID" value="RHN16863.1"/>
    <property type="molecule type" value="Genomic_DNA"/>
</dbReference>
<reference evidence="5 6" key="1">
    <citation type="submission" date="2018-08" db="EMBL/GenBank/DDBJ databases">
        <title>A genome reference for cultivated species of the human gut microbiota.</title>
        <authorList>
            <person name="Zou Y."/>
            <person name="Xue W."/>
            <person name="Luo G."/>
        </authorList>
    </citation>
    <scope>NUCLEOTIDE SEQUENCE [LARGE SCALE GENOMIC DNA]</scope>
    <source>
        <strain evidence="2 5">AF12-11</strain>
        <strain evidence="4 7">AF31-13BH</strain>
        <strain evidence="3 6">AM40-15AC</strain>
    </source>
</reference>
<protein>
    <submittedName>
        <fullName evidence="2">DUF1638 domain-containing protein</fullName>
    </submittedName>
</protein>
<dbReference type="EMBL" id="QSGQ01000003">
    <property type="protein sequence ID" value="RHB40655.1"/>
    <property type="molecule type" value="Genomic_DNA"/>
</dbReference>
<dbReference type="InterPro" id="IPR012437">
    <property type="entry name" value="DUF1638"/>
</dbReference>
<evidence type="ECO:0000313" key="5">
    <source>
        <dbReference type="Proteomes" id="UP000266376"/>
    </source>
</evidence>
<evidence type="ECO:0000313" key="4">
    <source>
        <dbReference type="EMBL" id="RHN16863.1"/>
    </source>
</evidence>
<comment type="caution">
    <text evidence="2">The sequence shown here is derived from an EMBL/GenBank/DDBJ whole genome shotgun (WGS) entry which is preliminary data.</text>
</comment>
<proteinExistence type="predicted"/>
<dbReference type="RefSeq" id="WP_118000935.1">
    <property type="nucleotide sequence ID" value="NZ_JAQDGW010000003.1"/>
</dbReference>
<dbReference type="Proteomes" id="UP000284883">
    <property type="component" value="Unassembled WGS sequence"/>
</dbReference>
<name>A0A395XRU6_9FIRM</name>
<dbReference type="EMBL" id="QSAJ01000001">
    <property type="protein sequence ID" value="RGW55928.1"/>
    <property type="molecule type" value="Genomic_DNA"/>
</dbReference>